<dbReference type="GO" id="GO:0016887">
    <property type="term" value="F:ATP hydrolysis activity"/>
    <property type="evidence" value="ECO:0007669"/>
    <property type="project" value="InterPro"/>
</dbReference>
<dbReference type="SUPFAM" id="SSF52540">
    <property type="entry name" value="P-loop containing nucleoside triphosphate hydrolases"/>
    <property type="match status" value="1"/>
</dbReference>
<dbReference type="EMBL" id="JACIGK010000029">
    <property type="protein sequence ID" value="MBB4267573.1"/>
    <property type="molecule type" value="Genomic_DNA"/>
</dbReference>
<evidence type="ECO:0000256" key="2">
    <source>
        <dbReference type="ARBA" id="ARBA00022692"/>
    </source>
</evidence>
<feature type="transmembrane region" description="Helical" evidence="8">
    <location>
        <begin position="300"/>
        <end position="321"/>
    </location>
</feature>
<keyword evidence="3" id="KW-0547">Nucleotide-binding</keyword>
<evidence type="ECO:0000256" key="7">
    <source>
        <dbReference type="SAM" id="MobiDB-lite"/>
    </source>
</evidence>
<sequence>MTVEQRARKPPPATPDQADDDPGRIWDRSTEQIGLSRLTQDSLGGFKATSDLASCLVPLLQALNWLGNPRHVAEALPHFADDLDITGLRNTMANLNYTSRPEQVRLRSIDPRLLPCLFLPERGSALVVLTIEGKQVTAYDGATRETGAYARPDARGTAYFFTPLDPDEGQALRQRVGWFGLMSQRFRTLVWRMLLITLVLNLLALAAPLFIMGVYDKVVGPRALDTLGWFALGAGLAVLFDALLRGVRARMLAYLGGRLDSIVGNTVFQRILYLSPSFTERATIGAQVARIKDFESVREFFTGPLATVFMEFPFVLLYVVVLAVLGGWIAVVPLITLALFITLALIMTPVVRENVAESAKAGSRRQEFLVETTTKMRAIKQGGIEPVWLDRFRPVAARAAMASYRTAQTQNLLQTLSHVLIVASGVAAMTLGVNQVLLGGMSAGALIACMILVWRVLSPMQTLYMSLSRFEQIRASIRQINNLMNIQLERDPQIMVQPLKRLRGRVTFSRVSLRYAPGADPALVGVTFTAEPGEVVVVTGPNGSGKSTVLKLITGLYRIQAGSLRIDDRDIRQLDPIELRHAVAYVPQQSTFFYGTIAQNLRLVEPTASDTDIRWALTEAGALEDVTRLPDGLATRIGDGKSELLTASLRQKLNLARAYLKRSAIYLFDEPVNGLDVEGDQRFMASVRRMRGHATVFIVTHRPSHFALADRLLVMDAGAVRLSGPPDEVRPKIPPDLI</sequence>
<feature type="region of interest" description="Disordered" evidence="7">
    <location>
        <begin position="1"/>
        <end position="24"/>
    </location>
</feature>
<dbReference type="PANTHER" id="PTHR24221:SF248">
    <property type="entry name" value="ABC TRANSPORTER TRANSMEMBRANE REGION"/>
    <property type="match status" value="1"/>
</dbReference>
<protein>
    <submittedName>
        <fullName evidence="11">ATP-binding cassette subfamily C protein/ATP-binding cassette subfamily C protein LapB</fullName>
    </submittedName>
</protein>
<evidence type="ECO:0000256" key="4">
    <source>
        <dbReference type="ARBA" id="ARBA00022840"/>
    </source>
</evidence>
<dbReference type="PANTHER" id="PTHR24221">
    <property type="entry name" value="ATP-BINDING CASSETTE SUB-FAMILY B"/>
    <property type="match status" value="1"/>
</dbReference>
<dbReference type="InterPro" id="IPR003439">
    <property type="entry name" value="ABC_transporter-like_ATP-bd"/>
</dbReference>
<keyword evidence="2 8" id="KW-0812">Transmembrane</keyword>
<comment type="subcellular location">
    <subcellularLocation>
        <location evidence="1">Cell membrane</location>
        <topology evidence="1">Multi-pass membrane protein</topology>
    </subcellularLocation>
</comment>
<evidence type="ECO:0000256" key="5">
    <source>
        <dbReference type="ARBA" id="ARBA00022989"/>
    </source>
</evidence>
<organism evidence="11 12">
    <name type="scientific">Roseospira visakhapatnamensis</name>
    <dbReference type="NCBI Taxonomy" id="390880"/>
    <lineage>
        <taxon>Bacteria</taxon>
        <taxon>Pseudomonadati</taxon>
        <taxon>Pseudomonadota</taxon>
        <taxon>Alphaproteobacteria</taxon>
        <taxon>Rhodospirillales</taxon>
        <taxon>Rhodospirillaceae</taxon>
        <taxon>Roseospira</taxon>
    </lineage>
</organism>
<dbReference type="GO" id="GO:0034040">
    <property type="term" value="F:ATPase-coupled lipid transmembrane transporter activity"/>
    <property type="evidence" value="ECO:0007669"/>
    <property type="project" value="TreeGrafter"/>
</dbReference>
<keyword evidence="6 8" id="KW-0472">Membrane</keyword>
<feature type="transmembrane region" description="Helical" evidence="8">
    <location>
        <begin position="327"/>
        <end position="351"/>
    </location>
</feature>
<evidence type="ECO:0000256" key="8">
    <source>
        <dbReference type="SAM" id="Phobius"/>
    </source>
</evidence>
<dbReference type="Gene3D" id="3.40.50.300">
    <property type="entry name" value="P-loop containing nucleotide triphosphate hydrolases"/>
    <property type="match status" value="1"/>
</dbReference>
<proteinExistence type="predicted"/>
<evidence type="ECO:0000256" key="3">
    <source>
        <dbReference type="ARBA" id="ARBA00022741"/>
    </source>
</evidence>
<comment type="caution">
    <text evidence="11">The sequence shown here is derived from an EMBL/GenBank/DDBJ whole genome shotgun (WGS) entry which is preliminary data.</text>
</comment>
<dbReference type="SUPFAM" id="SSF90123">
    <property type="entry name" value="ABC transporter transmembrane region"/>
    <property type="match status" value="1"/>
</dbReference>
<dbReference type="Pfam" id="PF00664">
    <property type="entry name" value="ABC_membrane"/>
    <property type="match status" value="1"/>
</dbReference>
<evidence type="ECO:0000259" key="10">
    <source>
        <dbReference type="PROSITE" id="PS50929"/>
    </source>
</evidence>
<dbReference type="GO" id="GO:0005524">
    <property type="term" value="F:ATP binding"/>
    <property type="evidence" value="ECO:0007669"/>
    <property type="project" value="UniProtKB-KW"/>
</dbReference>
<accession>A0A7W6WB88</accession>
<dbReference type="PROSITE" id="PS50929">
    <property type="entry name" value="ABC_TM1F"/>
    <property type="match status" value="1"/>
</dbReference>
<gene>
    <name evidence="11" type="ORF">GGD89_003219</name>
</gene>
<reference evidence="11 12" key="1">
    <citation type="submission" date="2020-08" db="EMBL/GenBank/DDBJ databases">
        <title>Genome sequencing of Purple Non-Sulfur Bacteria from various extreme environments.</title>
        <authorList>
            <person name="Mayer M."/>
        </authorList>
    </citation>
    <scope>NUCLEOTIDE SEQUENCE [LARGE SCALE GENOMIC DNA]</scope>
    <source>
        <strain evidence="11 12">JA131</strain>
    </source>
</reference>
<feature type="transmembrane region" description="Helical" evidence="8">
    <location>
        <begin position="189"/>
        <end position="215"/>
    </location>
</feature>
<dbReference type="RefSeq" id="WP_184047173.1">
    <property type="nucleotide sequence ID" value="NZ_JACIGK010000029.1"/>
</dbReference>
<feature type="domain" description="ABC transmembrane type-1" evidence="10">
    <location>
        <begin position="193"/>
        <end position="472"/>
    </location>
</feature>
<dbReference type="InterPro" id="IPR003593">
    <property type="entry name" value="AAA+_ATPase"/>
</dbReference>
<keyword evidence="12" id="KW-1185">Reference proteome</keyword>
<evidence type="ECO:0000259" key="9">
    <source>
        <dbReference type="PROSITE" id="PS50893"/>
    </source>
</evidence>
<dbReference type="AlphaFoldDB" id="A0A7W6WB88"/>
<dbReference type="InterPro" id="IPR039421">
    <property type="entry name" value="Type_1_exporter"/>
</dbReference>
<dbReference type="InterPro" id="IPR027417">
    <property type="entry name" value="P-loop_NTPase"/>
</dbReference>
<dbReference type="GO" id="GO:0140359">
    <property type="term" value="F:ABC-type transporter activity"/>
    <property type="evidence" value="ECO:0007669"/>
    <property type="project" value="InterPro"/>
</dbReference>
<dbReference type="Pfam" id="PF00005">
    <property type="entry name" value="ABC_tran"/>
    <property type="match status" value="1"/>
</dbReference>
<dbReference type="Gene3D" id="1.20.1560.10">
    <property type="entry name" value="ABC transporter type 1, transmembrane domain"/>
    <property type="match status" value="1"/>
</dbReference>
<dbReference type="SMART" id="SM00382">
    <property type="entry name" value="AAA"/>
    <property type="match status" value="1"/>
</dbReference>
<evidence type="ECO:0000256" key="1">
    <source>
        <dbReference type="ARBA" id="ARBA00004651"/>
    </source>
</evidence>
<evidence type="ECO:0000256" key="6">
    <source>
        <dbReference type="ARBA" id="ARBA00023136"/>
    </source>
</evidence>
<evidence type="ECO:0000313" key="11">
    <source>
        <dbReference type="EMBL" id="MBB4267573.1"/>
    </source>
</evidence>
<feature type="domain" description="ABC transporter" evidence="9">
    <location>
        <begin position="506"/>
        <end position="738"/>
    </location>
</feature>
<dbReference type="InterPro" id="IPR036640">
    <property type="entry name" value="ABC1_TM_sf"/>
</dbReference>
<keyword evidence="4 11" id="KW-0067">ATP-binding</keyword>
<dbReference type="InterPro" id="IPR011527">
    <property type="entry name" value="ABC1_TM_dom"/>
</dbReference>
<dbReference type="Proteomes" id="UP000554286">
    <property type="component" value="Unassembled WGS sequence"/>
</dbReference>
<evidence type="ECO:0000313" key="12">
    <source>
        <dbReference type="Proteomes" id="UP000554286"/>
    </source>
</evidence>
<feature type="transmembrane region" description="Helical" evidence="8">
    <location>
        <begin position="227"/>
        <end position="244"/>
    </location>
</feature>
<name>A0A7W6WB88_9PROT</name>
<dbReference type="GO" id="GO:0005886">
    <property type="term" value="C:plasma membrane"/>
    <property type="evidence" value="ECO:0007669"/>
    <property type="project" value="UniProtKB-SubCell"/>
</dbReference>
<keyword evidence="5 8" id="KW-1133">Transmembrane helix</keyword>
<feature type="transmembrane region" description="Helical" evidence="8">
    <location>
        <begin position="437"/>
        <end position="457"/>
    </location>
</feature>
<dbReference type="PROSITE" id="PS50893">
    <property type="entry name" value="ABC_TRANSPORTER_2"/>
    <property type="match status" value="1"/>
</dbReference>